<evidence type="ECO:0000313" key="3">
    <source>
        <dbReference type="Proteomes" id="UP000219281"/>
    </source>
</evidence>
<keyword evidence="1" id="KW-1133">Transmembrane helix</keyword>
<dbReference type="AlphaFoldDB" id="A0A286A8X9"/>
<organism evidence="2 3">
    <name type="scientific">Pedobacter xixiisoli</name>
    <dbReference type="NCBI Taxonomy" id="1476464"/>
    <lineage>
        <taxon>Bacteria</taxon>
        <taxon>Pseudomonadati</taxon>
        <taxon>Bacteroidota</taxon>
        <taxon>Sphingobacteriia</taxon>
        <taxon>Sphingobacteriales</taxon>
        <taxon>Sphingobacteriaceae</taxon>
        <taxon>Pedobacter</taxon>
    </lineage>
</organism>
<evidence type="ECO:0000313" key="2">
    <source>
        <dbReference type="EMBL" id="SOD18370.1"/>
    </source>
</evidence>
<sequence>MTAKKIFKIIAICIAVVIGMILLLVAFFWGSVEWNRYSKKKEAARMQKEVCDTITTVQGNFEIKVNSFTANELKRINFYLQRNKHIIRDTTINFIPEDNYETQTILMPFKELNINDVIIVVIKNRTYLLSGYSYIAIYNYGMFGPVGNCECGASGYENINGKPAGSGWLLKSQGLLDYQLPLRALK</sequence>
<evidence type="ECO:0000256" key="1">
    <source>
        <dbReference type="SAM" id="Phobius"/>
    </source>
</evidence>
<keyword evidence="1" id="KW-0472">Membrane</keyword>
<keyword evidence="3" id="KW-1185">Reference proteome</keyword>
<keyword evidence="1" id="KW-0812">Transmembrane</keyword>
<proteinExistence type="predicted"/>
<gene>
    <name evidence="2" type="ORF">SAMN06297358_2965</name>
</gene>
<dbReference type="RefSeq" id="WP_097132789.1">
    <property type="nucleotide sequence ID" value="NZ_OCMT01000003.1"/>
</dbReference>
<reference evidence="3" key="1">
    <citation type="submission" date="2017-09" db="EMBL/GenBank/DDBJ databases">
        <authorList>
            <person name="Varghese N."/>
            <person name="Submissions S."/>
        </authorList>
    </citation>
    <scope>NUCLEOTIDE SEQUENCE [LARGE SCALE GENOMIC DNA]</scope>
    <source>
        <strain evidence="3">CGMCC 1.12803</strain>
    </source>
</reference>
<dbReference type="EMBL" id="OCMT01000003">
    <property type="protein sequence ID" value="SOD18370.1"/>
    <property type="molecule type" value="Genomic_DNA"/>
</dbReference>
<name>A0A286A8X9_9SPHI</name>
<dbReference type="OrthoDB" id="765871at2"/>
<protein>
    <submittedName>
        <fullName evidence="2">Uncharacterized protein</fullName>
    </submittedName>
</protein>
<accession>A0A286A8X9</accession>
<dbReference type="Proteomes" id="UP000219281">
    <property type="component" value="Unassembled WGS sequence"/>
</dbReference>
<feature type="transmembrane region" description="Helical" evidence="1">
    <location>
        <begin position="6"/>
        <end position="30"/>
    </location>
</feature>